<protein>
    <submittedName>
        <fullName evidence="2">Uncharacterized protein</fullName>
    </submittedName>
</protein>
<dbReference type="GeneID" id="27332679"/>
<dbReference type="VEuPathDB" id="FungiDB:PV08_05596"/>
<reference evidence="2 3" key="1">
    <citation type="submission" date="2015-01" db="EMBL/GenBank/DDBJ databases">
        <title>The Genome Sequence of Exophiala spinifera CBS89968.</title>
        <authorList>
            <consortium name="The Broad Institute Genomics Platform"/>
            <person name="Cuomo C."/>
            <person name="de Hoog S."/>
            <person name="Gorbushina A."/>
            <person name="Stielow B."/>
            <person name="Teixiera M."/>
            <person name="Abouelleil A."/>
            <person name="Chapman S.B."/>
            <person name="Priest M."/>
            <person name="Young S.K."/>
            <person name="Wortman J."/>
            <person name="Nusbaum C."/>
            <person name="Birren B."/>
        </authorList>
    </citation>
    <scope>NUCLEOTIDE SEQUENCE [LARGE SCALE GENOMIC DNA]</scope>
    <source>
        <strain evidence="2 3">CBS 89968</strain>
    </source>
</reference>
<keyword evidence="1" id="KW-0472">Membrane</keyword>
<feature type="transmembrane region" description="Helical" evidence="1">
    <location>
        <begin position="42"/>
        <end position="60"/>
    </location>
</feature>
<dbReference type="Proteomes" id="UP000053328">
    <property type="component" value="Unassembled WGS sequence"/>
</dbReference>
<feature type="transmembrane region" description="Helical" evidence="1">
    <location>
        <begin position="81"/>
        <end position="106"/>
    </location>
</feature>
<name>A0A0D2B9E8_9EURO</name>
<keyword evidence="1" id="KW-1133">Transmembrane helix</keyword>
<proteinExistence type="predicted"/>
<evidence type="ECO:0000313" key="2">
    <source>
        <dbReference type="EMBL" id="KIW15548.1"/>
    </source>
</evidence>
<keyword evidence="3" id="KW-1185">Reference proteome</keyword>
<dbReference type="AlphaFoldDB" id="A0A0D2B9E8"/>
<dbReference type="RefSeq" id="XP_016235764.1">
    <property type="nucleotide sequence ID" value="XM_016379937.1"/>
</dbReference>
<accession>A0A0D2B9E8</accession>
<keyword evidence="1" id="KW-0812">Transmembrane</keyword>
<dbReference type="EMBL" id="KN847495">
    <property type="protein sequence ID" value="KIW15548.1"/>
    <property type="molecule type" value="Genomic_DNA"/>
</dbReference>
<sequence>MLAIVGIVILYMLWHVITFTCQMQLSKQESLFFQCFYWSLTLPATARLIYGLSGCARYYVYVYRPRWLPRETPLREQAFQACAIALAVTMKLLAVVFVGFLVKILVYDNLMKLAVTIFRVKDEYSHVFG</sequence>
<evidence type="ECO:0000313" key="3">
    <source>
        <dbReference type="Proteomes" id="UP000053328"/>
    </source>
</evidence>
<dbReference type="HOGENOM" id="CLU_1948832_0_0_1"/>
<organism evidence="2 3">
    <name type="scientific">Exophiala spinifera</name>
    <dbReference type="NCBI Taxonomy" id="91928"/>
    <lineage>
        <taxon>Eukaryota</taxon>
        <taxon>Fungi</taxon>
        <taxon>Dikarya</taxon>
        <taxon>Ascomycota</taxon>
        <taxon>Pezizomycotina</taxon>
        <taxon>Eurotiomycetes</taxon>
        <taxon>Chaetothyriomycetidae</taxon>
        <taxon>Chaetothyriales</taxon>
        <taxon>Herpotrichiellaceae</taxon>
        <taxon>Exophiala</taxon>
    </lineage>
</organism>
<dbReference type="OrthoDB" id="4152793at2759"/>
<evidence type="ECO:0000256" key="1">
    <source>
        <dbReference type="SAM" id="Phobius"/>
    </source>
</evidence>
<gene>
    <name evidence="2" type="ORF">PV08_05596</name>
</gene>